<feature type="domain" description="Tf2-1-like SH3-like" evidence="1">
    <location>
        <begin position="17"/>
        <end position="59"/>
    </location>
</feature>
<evidence type="ECO:0000313" key="3">
    <source>
        <dbReference type="Proteomes" id="UP000265520"/>
    </source>
</evidence>
<comment type="caution">
    <text evidence="2">The sequence shown here is derived from an EMBL/GenBank/DDBJ whole genome shotgun (WGS) entry which is preliminary data.</text>
</comment>
<dbReference type="Proteomes" id="UP000265520">
    <property type="component" value="Unassembled WGS sequence"/>
</dbReference>
<evidence type="ECO:0000313" key="2">
    <source>
        <dbReference type="EMBL" id="MCI75634.1"/>
    </source>
</evidence>
<sequence length="59" mass="6925">MKIQADKHRRDQSFDVGSWVYVKLQAYRQTSIASSRYHKLSKRFYGPYLVTARVGPVAY</sequence>
<dbReference type="AlphaFoldDB" id="A0A392USQ4"/>
<protein>
    <recommendedName>
        <fullName evidence="1">Tf2-1-like SH3-like domain-containing protein</fullName>
    </recommendedName>
</protein>
<proteinExistence type="predicted"/>
<feature type="non-terminal residue" evidence="2">
    <location>
        <position position="59"/>
    </location>
</feature>
<dbReference type="Pfam" id="PF24626">
    <property type="entry name" value="SH3_Tf2-1"/>
    <property type="match status" value="1"/>
</dbReference>
<organism evidence="2 3">
    <name type="scientific">Trifolium medium</name>
    <dbReference type="NCBI Taxonomy" id="97028"/>
    <lineage>
        <taxon>Eukaryota</taxon>
        <taxon>Viridiplantae</taxon>
        <taxon>Streptophyta</taxon>
        <taxon>Embryophyta</taxon>
        <taxon>Tracheophyta</taxon>
        <taxon>Spermatophyta</taxon>
        <taxon>Magnoliopsida</taxon>
        <taxon>eudicotyledons</taxon>
        <taxon>Gunneridae</taxon>
        <taxon>Pentapetalae</taxon>
        <taxon>rosids</taxon>
        <taxon>fabids</taxon>
        <taxon>Fabales</taxon>
        <taxon>Fabaceae</taxon>
        <taxon>Papilionoideae</taxon>
        <taxon>50 kb inversion clade</taxon>
        <taxon>NPAAA clade</taxon>
        <taxon>Hologalegina</taxon>
        <taxon>IRL clade</taxon>
        <taxon>Trifolieae</taxon>
        <taxon>Trifolium</taxon>
    </lineage>
</organism>
<reference evidence="2 3" key="1">
    <citation type="journal article" date="2018" name="Front. Plant Sci.">
        <title>Red Clover (Trifolium pratense) and Zigzag Clover (T. medium) - A Picture of Genomic Similarities and Differences.</title>
        <authorList>
            <person name="Dluhosova J."/>
            <person name="Istvanek J."/>
            <person name="Nedelnik J."/>
            <person name="Repkova J."/>
        </authorList>
    </citation>
    <scope>NUCLEOTIDE SEQUENCE [LARGE SCALE GENOMIC DNA]</scope>
    <source>
        <strain evidence="3">cv. 10/8</strain>
        <tissue evidence="2">Leaf</tissue>
    </source>
</reference>
<dbReference type="InterPro" id="IPR056924">
    <property type="entry name" value="SH3_Tf2-1"/>
</dbReference>
<dbReference type="EMBL" id="LXQA010887625">
    <property type="protein sequence ID" value="MCI75634.1"/>
    <property type="molecule type" value="Genomic_DNA"/>
</dbReference>
<keyword evidence="3" id="KW-1185">Reference proteome</keyword>
<evidence type="ECO:0000259" key="1">
    <source>
        <dbReference type="Pfam" id="PF24626"/>
    </source>
</evidence>
<name>A0A392USQ4_9FABA</name>
<accession>A0A392USQ4</accession>